<comment type="caution">
    <text evidence="4">Lacks conserved residue(s) required for the propagation of feature annotation.</text>
</comment>
<dbReference type="PROSITE" id="PS51608">
    <property type="entry name" value="SAM_MT_UBIE"/>
    <property type="match status" value="1"/>
</dbReference>
<dbReference type="EC" id="2.1.1.163" evidence="4"/>
<name>A0A857DG93_9FIRM</name>
<evidence type="ECO:0000313" key="6">
    <source>
        <dbReference type="Proteomes" id="UP000430508"/>
    </source>
</evidence>
<dbReference type="InterPro" id="IPR023576">
    <property type="entry name" value="UbiE/COQ5_MeTrFase_CS"/>
</dbReference>
<dbReference type="GO" id="GO:0009234">
    <property type="term" value="P:menaquinone biosynthetic process"/>
    <property type="evidence" value="ECO:0007669"/>
    <property type="project" value="UniProtKB-UniRule"/>
</dbReference>
<dbReference type="Gene3D" id="3.40.50.150">
    <property type="entry name" value="Vaccinia Virus protein VP39"/>
    <property type="match status" value="1"/>
</dbReference>
<dbReference type="PROSITE" id="PS01184">
    <property type="entry name" value="UBIE_2"/>
    <property type="match status" value="1"/>
</dbReference>
<keyword evidence="4" id="KW-0474">Menaquinone biosynthesis</keyword>
<evidence type="ECO:0000256" key="4">
    <source>
        <dbReference type="HAMAP-Rule" id="MF_01813"/>
    </source>
</evidence>
<comment type="function">
    <text evidence="4">Methyltransferase required for the conversion of demethylmenaquinol (DMKH2) to menaquinol (MKH2).</text>
</comment>
<protein>
    <recommendedName>
        <fullName evidence="4">Demethylmenaquinone methyltransferase</fullName>
        <ecNumber evidence="4">2.1.1.163</ecNumber>
    </recommendedName>
</protein>
<dbReference type="GO" id="GO:0043770">
    <property type="term" value="F:demethylmenaquinone methyltransferase activity"/>
    <property type="evidence" value="ECO:0007669"/>
    <property type="project" value="UniProtKB-UniRule"/>
</dbReference>
<dbReference type="InterPro" id="IPR004033">
    <property type="entry name" value="UbiE/COQ5_MeTrFase"/>
</dbReference>
<dbReference type="Proteomes" id="UP000430508">
    <property type="component" value="Chromosome"/>
</dbReference>
<keyword evidence="1 4" id="KW-0489">Methyltransferase</keyword>
<dbReference type="UniPathway" id="UPA00079">
    <property type="reaction ID" value="UER00169"/>
</dbReference>
<organism evidence="5 6">
    <name type="scientific">Dehalobacter restrictus</name>
    <dbReference type="NCBI Taxonomy" id="55583"/>
    <lineage>
        <taxon>Bacteria</taxon>
        <taxon>Bacillati</taxon>
        <taxon>Bacillota</taxon>
        <taxon>Clostridia</taxon>
        <taxon>Eubacteriales</taxon>
        <taxon>Desulfitobacteriaceae</taxon>
        <taxon>Dehalobacter</taxon>
    </lineage>
</organism>
<evidence type="ECO:0000256" key="2">
    <source>
        <dbReference type="ARBA" id="ARBA00022679"/>
    </source>
</evidence>
<evidence type="ECO:0000256" key="3">
    <source>
        <dbReference type="ARBA" id="ARBA00022691"/>
    </source>
</evidence>
<dbReference type="PANTHER" id="PTHR43591">
    <property type="entry name" value="METHYLTRANSFERASE"/>
    <property type="match status" value="1"/>
</dbReference>
<dbReference type="PANTHER" id="PTHR43591:SF24">
    <property type="entry name" value="2-METHOXY-6-POLYPRENYL-1,4-BENZOQUINOL METHYLASE, MITOCHONDRIAL"/>
    <property type="match status" value="1"/>
</dbReference>
<dbReference type="CDD" id="cd02440">
    <property type="entry name" value="AdoMet_MTases"/>
    <property type="match status" value="1"/>
</dbReference>
<dbReference type="SUPFAM" id="SSF53335">
    <property type="entry name" value="S-adenosyl-L-methionine-dependent methyltransferases"/>
    <property type="match status" value="1"/>
</dbReference>
<dbReference type="NCBIfam" id="TIGR01934">
    <property type="entry name" value="MenG_MenH_UbiE"/>
    <property type="match status" value="1"/>
</dbReference>
<accession>A0A857DG93</accession>
<feature type="binding site" evidence="4">
    <location>
        <begin position="110"/>
        <end position="111"/>
    </location>
    <ligand>
        <name>S-adenosyl-L-methionine</name>
        <dbReference type="ChEBI" id="CHEBI:59789"/>
    </ligand>
</feature>
<feature type="binding site" evidence="4">
    <location>
        <position position="82"/>
    </location>
    <ligand>
        <name>S-adenosyl-L-methionine</name>
        <dbReference type="ChEBI" id="CHEBI:59789"/>
    </ligand>
</feature>
<reference evidence="5 6" key="1">
    <citation type="submission" date="2019-12" db="EMBL/GenBank/DDBJ databases">
        <title>Sequence classification of anaerobic respiratory reductive dehalogenases: First we see many, then we see few.</title>
        <authorList>
            <person name="Molenda O."/>
            <person name="Puentes Jacome L.A."/>
            <person name="Cao X."/>
            <person name="Nesbo C.L."/>
            <person name="Tang S."/>
            <person name="Morson N."/>
            <person name="Patron J."/>
            <person name="Lomheim L."/>
            <person name="Wishart D.S."/>
            <person name="Edwards E.A."/>
        </authorList>
    </citation>
    <scope>NUCLEOTIDE SEQUENCE [LARGE SCALE GENOMIC DNA]</scope>
    <source>
        <strain evidence="5 6">12DCA</strain>
    </source>
</reference>
<dbReference type="RefSeq" id="WP_019225751.1">
    <property type="nucleotide sequence ID" value="NZ_CP046996.1"/>
</dbReference>
<feature type="binding site" evidence="4">
    <location>
        <position position="61"/>
    </location>
    <ligand>
        <name>S-adenosyl-L-methionine</name>
        <dbReference type="ChEBI" id="CHEBI:59789"/>
    </ligand>
</feature>
<comment type="pathway">
    <text evidence="4">Quinol/quinone metabolism; menaquinone biosynthesis; menaquinol from 1,4-dihydroxy-2-naphthoate: step 2/2.</text>
</comment>
<sequence>MDFAGKDKSEYVKETFNAIAGKYDLMNSLMSMGMDNAWRAKAVRIVEAKPGMKMIDLCCGTGKLTREIAVAVGDSGRVTGVDFSEEMLVVGRKNIENDRYKASIELLQGNAMSLPFTDNSFDGATVGWGLRNLPDLRRGIREMIRVVKPGSMVVSLDMGKPTIPVFKQFYWLYFEKIVPWLGKIHGGKQKEYTYLYDSACEFESQRQLTLIFAECGLQDTGYKNLVGGVVAIVYGRKPK</sequence>
<dbReference type="NCBIfam" id="NF001244">
    <property type="entry name" value="PRK00216.1-5"/>
    <property type="match status" value="1"/>
</dbReference>
<dbReference type="InterPro" id="IPR029063">
    <property type="entry name" value="SAM-dependent_MTases_sf"/>
</dbReference>
<dbReference type="PROSITE" id="PS01183">
    <property type="entry name" value="UBIE_1"/>
    <property type="match status" value="1"/>
</dbReference>
<gene>
    <name evidence="4" type="primary">menG</name>
    <name evidence="5" type="ORF">GQ588_06460</name>
</gene>
<keyword evidence="3 4" id="KW-0949">S-adenosyl-L-methionine</keyword>
<dbReference type="Pfam" id="PF01209">
    <property type="entry name" value="Ubie_methyltran"/>
    <property type="match status" value="1"/>
</dbReference>
<proteinExistence type="inferred from homology"/>
<dbReference type="EMBL" id="CP046996">
    <property type="protein sequence ID" value="QHA00304.1"/>
    <property type="molecule type" value="Genomic_DNA"/>
</dbReference>
<keyword evidence="2 4" id="KW-0808">Transferase</keyword>
<dbReference type="HAMAP" id="MF_01813">
    <property type="entry name" value="MenG_UbiE_methyltr"/>
    <property type="match status" value="1"/>
</dbReference>
<comment type="catalytic activity">
    <reaction evidence="4">
        <text>a 2-demethylmenaquinol + S-adenosyl-L-methionine = a menaquinol + S-adenosyl-L-homocysteine + H(+)</text>
        <dbReference type="Rhea" id="RHEA:42640"/>
        <dbReference type="Rhea" id="RHEA-COMP:9539"/>
        <dbReference type="Rhea" id="RHEA-COMP:9563"/>
        <dbReference type="ChEBI" id="CHEBI:15378"/>
        <dbReference type="ChEBI" id="CHEBI:18151"/>
        <dbReference type="ChEBI" id="CHEBI:55437"/>
        <dbReference type="ChEBI" id="CHEBI:57856"/>
        <dbReference type="ChEBI" id="CHEBI:59789"/>
        <dbReference type="EC" id="2.1.1.163"/>
    </reaction>
</comment>
<comment type="similarity">
    <text evidence="4">Belongs to the class I-like SAM-binding methyltransferase superfamily. MenG/UbiE family.</text>
</comment>
<evidence type="ECO:0000256" key="1">
    <source>
        <dbReference type="ARBA" id="ARBA00022603"/>
    </source>
</evidence>
<evidence type="ECO:0000313" key="5">
    <source>
        <dbReference type="EMBL" id="QHA00304.1"/>
    </source>
</evidence>
<dbReference type="NCBIfam" id="NF001243">
    <property type="entry name" value="PRK00216.1-4"/>
    <property type="match status" value="1"/>
</dbReference>
<dbReference type="GO" id="GO:0032259">
    <property type="term" value="P:methylation"/>
    <property type="evidence" value="ECO:0007669"/>
    <property type="project" value="UniProtKB-KW"/>
</dbReference>
<dbReference type="AlphaFoldDB" id="A0A857DG93"/>